<gene>
    <name evidence="2" type="ORF">H5410_005246</name>
</gene>
<feature type="compositionally biased region" description="Polar residues" evidence="1">
    <location>
        <begin position="95"/>
        <end position="110"/>
    </location>
</feature>
<reference evidence="2 3" key="1">
    <citation type="submission" date="2020-09" db="EMBL/GenBank/DDBJ databases">
        <title>De no assembly of potato wild relative species, Solanum commersonii.</title>
        <authorList>
            <person name="Cho K."/>
        </authorList>
    </citation>
    <scope>NUCLEOTIDE SEQUENCE [LARGE SCALE GENOMIC DNA]</scope>
    <source>
        <strain evidence="2">LZ3.2</strain>
        <tissue evidence="2">Leaf</tissue>
    </source>
</reference>
<dbReference type="Proteomes" id="UP000824120">
    <property type="component" value="Chromosome 2"/>
</dbReference>
<proteinExistence type="predicted"/>
<comment type="caution">
    <text evidence="2">The sequence shown here is derived from an EMBL/GenBank/DDBJ whole genome shotgun (WGS) entry which is preliminary data.</text>
</comment>
<dbReference type="OrthoDB" id="1301490at2759"/>
<accession>A0A9J6A718</accession>
<keyword evidence="3" id="KW-1185">Reference proteome</keyword>
<evidence type="ECO:0000313" key="3">
    <source>
        <dbReference type="Proteomes" id="UP000824120"/>
    </source>
</evidence>
<dbReference type="EMBL" id="JACXVP010000002">
    <property type="protein sequence ID" value="KAG5620028.1"/>
    <property type="molecule type" value="Genomic_DNA"/>
</dbReference>
<sequence length="227" mass="25289">MKPTKGRVAELIIVVEVNEIVVANTISSLSFWLARERGRKTKTTKLMAVLLPHTQLERVSRLRRRLFFMRQLGVREKLIPNAPPLPTAPTNFPASSSAPLNYHASSSSTTKRVRGRGRGNTSPEKRSRVIGMSVFQVTNGFKVMNLGMPSSKIYSTGQVKVKRFDVTGDIGYTPSNTSKLKWNGKATILTSKLNELIEKQRKKTMGSSSNNPSQNNTSSQSKMPWKL</sequence>
<feature type="compositionally biased region" description="Low complexity" evidence="1">
    <location>
        <begin position="207"/>
        <end position="221"/>
    </location>
</feature>
<evidence type="ECO:0000313" key="2">
    <source>
        <dbReference type="EMBL" id="KAG5620028.1"/>
    </source>
</evidence>
<name>A0A9J6A718_SOLCO</name>
<feature type="region of interest" description="Disordered" evidence="1">
    <location>
        <begin position="199"/>
        <end position="227"/>
    </location>
</feature>
<evidence type="ECO:0000256" key="1">
    <source>
        <dbReference type="SAM" id="MobiDB-lite"/>
    </source>
</evidence>
<organism evidence="2 3">
    <name type="scientific">Solanum commersonii</name>
    <name type="common">Commerson's wild potato</name>
    <name type="synonym">Commerson's nightshade</name>
    <dbReference type="NCBI Taxonomy" id="4109"/>
    <lineage>
        <taxon>Eukaryota</taxon>
        <taxon>Viridiplantae</taxon>
        <taxon>Streptophyta</taxon>
        <taxon>Embryophyta</taxon>
        <taxon>Tracheophyta</taxon>
        <taxon>Spermatophyta</taxon>
        <taxon>Magnoliopsida</taxon>
        <taxon>eudicotyledons</taxon>
        <taxon>Gunneridae</taxon>
        <taxon>Pentapetalae</taxon>
        <taxon>asterids</taxon>
        <taxon>lamiids</taxon>
        <taxon>Solanales</taxon>
        <taxon>Solanaceae</taxon>
        <taxon>Solanoideae</taxon>
        <taxon>Solaneae</taxon>
        <taxon>Solanum</taxon>
    </lineage>
</organism>
<protein>
    <submittedName>
        <fullName evidence="2">Uncharacterized protein</fullName>
    </submittedName>
</protein>
<feature type="region of interest" description="Disordered" evidence="1">
    <location>
        <begin position="82"/>
        <end position="128"/>
    </location>
</feature>
<dbReference type="AlphaFoldDB" id="A0A9J6A718"/>